<dbReference type="Proteomes" id="UP001642484">
    <property type="component" value="Unassembled WGS sequence"/>
</dbReference>
<evidence type="ECO:0000256" key="2">
    <source>
        <dbReference type="ARBA" id="ARBA00022692"/>
    </source>
</evidence>
<feature type="compositionally biased region" description="Basic and acidic residues" evidence="6">
    <location>
        <begin position="291"/>
        <end position="306"/>
    </location>
</feature>
<dbReference type="SMART" id="SM00032">
    <property type="entry name" value="CCP"/>
    <property type="match status" value="1"/>
</dbReference>
<dbReference type="SUPFAM" id="SSF57535">
    <property type="entry name" value="Complement control module/SCR domain"/>
    <property type="match status" value="1"/>
</dbReference>
<organism evidence="9 10">
    <name type="scientific">Durusdinium trenchii</name>
    <dbReference type="NCBI Taxonomy" id="1381693"/>
    <lineage>
        <taxon>Eukaryota</taxon>
        <taxon>Sar</taxon>
        <taxon>Alveolata</taxon>
        <taxon>Dinophyceae</taxon>
        <taxon>Suessiales</taxon>
        <taxon>Symbiodiniaceae</taxon>
        <taxon>Durusdinium</taxon>
    </lineage>
</organism>
<proteinExistence type="predicted"/>
<comment type="caution">
    <text evidence="9">The sequence shown here is derived from an EMBL/GenBank/DDBJ whole genome shotgun (WGS) entry which is preliminary data.</text>
</comment>
<feature type="transmembrane region" description="Helical" evidence="7">
    <location>
        <begin position="93"/>
        <end position="115"/>
    </location>
</feature>
<feature type="transmembrane region" description="Helical" evidence="7">
    <location>
        <begin position="54"/>
        <end position="73"/>
    </location>
</feature>
<dbReference type="PROSITE" id="PS50923">
    <property type="entry name" value="SUSHI"/>
    <property type="match status" value="1"/>
</dbReference>
<feature type="region of interest" description="Disordered" evidence="6">
    <location>
        <begin position="321"/>
        <end position="367"/>
    </location>
</feature>
<dbReference type="Pfam" id="PF03619">
    <property type="entry name" value="Solute_trans_a"/>
    <property type="match status" value="1"/>
</dbReference>
<feature type="transmembrane region" description="Helical" evidence="7">
    <location>
        <begin position="447"/>
        <end position="466"/>
    </location>
</feature>
<dbReference type="CDD" id="cd00033">
    <property type="entry name" value="CCP"/>
    <property type="match status" value="1"/>
</dbReference>
<evidence type="ECO:0000256" key="6">
    <source>
        <dbReference type="SAM" id="MobiDB-lite"/>
    </source>
</evidence>
<feature type="compositionally biased region" description="Polar residues" evidence="6">
    <location>
        <begin position="321"/>
        <end position="333"/>
    </location>
</feature>
<feature type="transmembrane region" description="Helical" evidence="7">
    <location>
        <begin position="478"/>
        <end position="497"/>
    </location>
</feature>
<keyword evidence="2 7" id="KW-0812">Transmembrane</keyword>
<dbReference type="InterPro" id="IPR000436">
    <property type="entry name" value="Sushi_SCR_CCP_dom"/>
</dbReference>
<dbReference type="Gene3D" id="2.10.70.10">
    <property type="entry name" value="Complement Module, domain 1"/>
    <property type="match status" value="1"/>
</dbReference>
<evidence type="ECO:0000256" key="5">
    <source>
        <dbReference type="ARBA" id="ARBA00023157"/>
    </source>
</evidence>
<feature type="compositionally biased region" description="Basic and acidic residues" evidence="6">
    <location>
        <begin position="241"/>
        <end position="258"/>
    </location>
</feature>
<accession>A0ABP0ICU4</accession>
<keyword evidence="5" id="KW-1015">Disulfide bond</keyword>
<feature type="transmembrane region" description="Helical" evidence="7">
    <location>
        <begin position="396"/>
        <end position="415"/>
    </location>
</feature>
<gene>
    <name evidence="9" type="ORF">CCMP2556_LOCUS5562</name>
</gene>
<evidence type="ECO:0000313" key="9">
    <source>
        <dbReference type="EMBL" id="CAK8999200.1"/>
    </source>
</evidence>
<evidence type="ECO:0000256" key="3">
    <source>
        <dbReference type="ARBA" id="ARBA00022989"/>
    </source>
</evidence>
<evidence type="ECO:0000313" key="10">
    <source>
        <dbReference type="Proteomes" id="UP001642484"/>
    </source>
</evidence>
<dbReference type="InterPro" id="IPR005178">
    <property type="entry name" value="Ostalpha/TMEM184C"/>
</dbReference>
<protein>
    <recommendedName>
        <fullName evidence="8">Sushi domain-containing protein</fullName>
    </recommendedName>
</protein>
<feature type="region of interest" description="Disordered" evidence="6">
    <location>
        <begin position="223"/>
        <end position="306"/>
    </location>
</feature>
<name>A0ABP0ICU4_9DINO</name>
<keyword evidence="3 7" id="KW-1133">Transmembrane helix</keyword>
<dbReference type="InterPro" id="IPR035976">
    <property type="entry name" value="Sushi/SCR/CCP_sf"/>
</dbReference>
<evidence type="ECO:0000259" key="8">
    <source>
        <dbReference type="PROSITE" id="PS50923"/>
    </source>
</evidence>
<feature type="compositionally biased region" description="Basic and acidic residues" evidence="6">
    <location>
        <begin position="340"/>
        <end position="352"/>
    </location>
</feature>
<dbReference type="EMBL" id="CAXAMN010002336">
    <property type="protein sequence ID" value="CAK8999200.1"/>
    <property type="molecule type" value="Genomic_DNA"/>
</dbReference>
<reference evidence="9 10" key="1">
    <citation type="submission" date="2024-02" db="EMBL/GenBank/DDBJ databases">
        <authorList>
            <person name="Chen Y."/>
            <person name="Shah S."/>
            <person name="Dougan E. K."/>
            <person name="Thang M."/>
            <person name="Chan C."/>
        </authorList>
    </citation>
    <scope>NUCLEOTIDE SEQUENCE [LARGE SCALE GENOMIC DNA]</scope>
</reference>
<dbReference type="Pfam" id="PF00084">
    <property type="entry name" value="Sushi"/>
    <property type="match status" value="1"/>
</dbReference>
<comment type="subcellular location">
    <subcellularLocation>
        <location evidence="1">Membrane</location>
        <topology evidence="1">Multi-pass membrane protein</topology>
    </subcellularLocation>
</comment>
<evidence type="ECO:0000256" key="1">
    <source>
        <dbReference type="ARBA" id="ARBA00004141"/>
    </source>
</evidence>
<evidence type="ECO:0000256" key="4">
    <source>
        <dbReference type="ARBA" id="ARBA00023136"/>
    </source>
</evidence>
<keyword evidence="4 7" id="KW-0472">Membrane</keyword>
<keyword evidence="10" id="KW-1185">Reference proteome</keyword>
<evidence type="ECO:0000256" key="7">
    <source>
        <dbReference type="SAM" id="Phobius"/>
    </source>
</evidence>
<sequence length="1058" mass="119143">MQLAQSFRWYWPETYHRYQLSPYGHVVKRNWFHLAGQAGFIIREIFVIETLDGWYWEVCAANIAMWMVVLLTARQIWQFSKVRERSPKAVDQILDMLLLPINYGFLCALCVRILKLENTGQNRTIVSAMIDSADIWEAWALWSVLRLFVRVVDKGSERTVERENDLRQQQAMAAMDSQTLRLPPNAAANEVLNSQTLTLPQRPSPREELQAVPLKLLEEQMEEEVRRSVSWPGPTRSWSAVKERAHSEESPSHQEEQSSTRGLVLAEGDPHDDFSLPPDLEQLEGAPNGRCTDEKDLPPKSEVSRDDLVPAELWTLQGEANVQLEVSDSSTEAGATAPREGPRSREGPRGTAEEDGSTVLSSDFNGGLDHEQPGTGHRYLEVVNAFKRLSLSGVQAWVVILLVTTALEIIFKGILAPTMPTLCYRVYGNCDSCNVWYDKNIYPTAQGIIYMLCSAALLFVVAFERVFKDYLHPIQPYWKFWGVKIVVSVTYFQWLLFKYGFRLDDEEIYLWHSLVCSLEMPILCILHATYAYPYGKLWVTNLLDELAEVSMALKDDASPELPKESSVTRLRKCCEKLERCFYTSSKFVMSGTASVLIVCWLLPPELDLQTMPPLYNLTCEEASVPAFLKEHRKGSKKESQWKIHHYNGLTFEGQEWLPLCASQSFECPLGYKGEPVVSCTAAGHMQLQGSCQLVGCGPPLKVEHADYIIKNNEAKKGWTSGMMVEYQCERGYDGRPSATCGPDGNWKIEGDESCSLIGCGSLETFLQSKHLLSHGHGGWQDTMTMTGAHDLDRSYVGEAVRFTCSPGYWGRPVALCHEGGQWEIDDPCMPFQTSMNCSCKPHWVHCAGLLQTDCQEYYGCAAPAASAAWCEVDHASCPRGAADPLGLQPSWDYCVNDNFDIDWHPRHVADRGLLSKQAGLYIGAFILSAACSFCIFRCLVGVALPFVGQKVFDFVLQALLACDFCVARIPRVLRRQGRVAAWRLHRQSGRGSAAIASAWRALRQRMKRPSRGEADLSCALLEEGREGSRHRGADVPERGLPLWRRWRQKFWVLGATAL</sequence>
<feature type="domain" description="Sushi" evidence="8">
    <location>
        <begin position="694"/>
        <end position="756"/>
    </location>
</feature>